<evidence type="ECO:0000256" key="1">
    <source>
        <dbReference type="ARBA" id="ARBA00001974"/>
    </source>
</evidence>
<gene>
    <name evidence="6" type="ORF">E3O32_15985</name>
</gene>
<dbReference type="GO" id="GO:0050660">
    <property type="term" value="F:flavin adenine dinucleotide binding"/>
    <property type="evidence" value="ECO:0007669"/>
    <property type="project" value="InterPro"/>
</dbReference>
<dbReference type="GO" id="GO:0008115">
    <property type="term" value="F:sarcosine oxidase activity"/>
    <property type="evidence" value="ECO:0007669"/>
    <property type="project" value="TreeGrafter"/>
</dbReference>
<dbReference type="InterPro" id="IPR045170">
    <property type="entry name" value="MTOX"/>
</dbReference>
<sequence>MVQSVETVVVGGGAMGSATAWQLAGRGRSVTLLERFAPGHTNGASHGASRNFNTAYSDPTYVAMLAEALPLWRELEATTGSRMLEQVGVVNHGPNRDFDAVAKALAGAGLGAGFLSVEAAAERWPGIRFDGRVLHTPDAGRLNADAAVRALQTAAAAAGAEIRHESRVLRLEVLGDDRVRVTTEAGTIEARRAVVTVGAWTSSLLGGVLPVPRLRVTQEQPAHFALRDRSTDAATAAETWWPGFNHAFDPAEARYGYWYSPVYGMYTPGQGVKAGWHGVGEVTDPDARSFRPEPVQLAALQRYVRDWLPGADPDVCDPVSCTYTTTVDEDFVLDRVGPVVVGAGFSGHGFKFTPTVGRILADLATDTAAAPALFALSREPGPGPGGWLVRR</sequence>
<dbReference type="AlphaFoldDB" id="A0A4R8W3W3"/>
<evidence type="ECO:0000256" key="4">
    <source>
        <dbReference type="ARBA" id="ARBA00023002"/>
    </source>
</evidence>
<dbReference type="PANTHER" id="PTHR10961">
    <property type="entry name" value="PEROXISOMAL SARCOSINE OXIDASE"/>
    <property type="match status" value="1"/>
</dbReference>
<accession>A0A4R8W3W3</accession>
<reference evidence="6 7" key="1">
    <citation type="submission" date="2019-03" db="EMBL/GenBank/DDBJ databases">
        <title>Genomics of glacier-inhabiting Cryobacterium strains.</title>
        <authorList>
            <person name="Liu Q."/>
            <person name="Xin Y.-H."/>
        </authorList>
    </citation>
    <scope>NUCLEOTIDE SEQUENCE [LARGE SCALE GENOMIC DNA]</scope>
    <source>
        <strain evidence="6 7">RHLT2-21</strain>
    </source>
</reference>
<dbReference type="EMBL" id="SOFM01000049">
    <property type="protein sequence ID" value="TFB99939.1"/>
    <property type="molecule type" value="Genomic_DNA"/>
</dbReference>
<name>A0A4R8W3W3_9MICO</name>
<dbReference type="InterPro" id="IPR006076">
    <property type="entry name" value="FAD-dep_OxRdtase"/>
</dbReference>
<keyword evidence="2" id="KW-0285">Flavoprotein</keyword>
<evidence type="ECO:0000259" key="5">
    <source>
        <dbReference type="Pfam" id="PF01266"/>
    </source>
</evidence>
<dbReference type="InterPro" id="IPR036188">
    <property type="entry name" value="FAD/NAD-bd_sf"/>
</dbReference>
<dbReference type="Gene3D" id="3.50.50.60">
    <property type="entry name" value="FAD/NAD(P)-binding domain"/>
    <property type="match status" value="1"/>
</dbReference>
<evidence type="ECO:0000256" key="3">
    <source>
        <dbReference type="ARBA" id="ARBA00022827"/>
    </source>
</evidence>
<evidence type="ECO:0000313" key="7">
    <source>
        <dbReference type="Proteomes" id="UP000297643"/>
    </source>
</evidence>
<keyword evidence="7" id="KW-1185">Reference proteome</keyword>
<comment type="caution">
    <text evidence="6">The sequence shown here is derived from an EMBL/GenBank/DDBJ whole genome shotgun (WGS) entry which is preliminary data.</text>
</comment>
<evidence type="ECO:0000313" key="6">
    <source>
        <dbReference type="EMBL" id="TFB99939.1"/>
    </source>
</evidence>
<comment type="cofactor">
    <cofactor evidence="1">
        <name>FAD</name>
        <dbReference type="ChEBI" id="CHEBI:57692"/>
    </cofactor>
</comment>
<dbReference type="SUPFAM" id="SSF54373">
    <property type="entry name" value="FAD-linked reductases, C-terminal domain"/>
    <property type="match status" value="1"/>
</dbReference>
<protein>
    <submittedName>
        <fullName evidence="6">FAD-dependent oxidoreductase</fullName>
    </submittedName>
</protein>
<dbReference type="RefSeq" id="WP_134510822.1">
    <property type="nucleotide sequence ID" value="NZ_SOFM01000049.1"/>
</dbReference>
<dbReference type="Pfam" id="PF01266">
    <property type="entry name" value="DAO"/>
    <property type="match status" value="1"/>
</dbReference>
<dbReference type="PANTHER" id="PTHR10961:SF7">
    <property type="entry name" value="FAD DEPENDENT OXIDOREDUCTASE DOMAIN-CONTAINING PROTEIN"/>
    <property type="match status" value="1"/>
</dbReference>
<dbReference type="SUPFAM" id="SSF51905">
    <property type="entry name" value="FAD/NAD(P)-binding domain"/>
    <property type="match status" value="1"/>
</dbReference>
<dbReference type="Proteomes" id="UP000297643">
    <property type="component" value="Unassembled WGS sequence"/>
</dbReference>
<keyword evidence="4" id="KW-0560">Oxidoreductase</keyword>
<evidence type="ECO:0000256" key="2">
    <source>
        <dbReference type="ARBA" id="ARBA00022630"/>
    </source>
</evidence>
<feature type="domain" description="FAD dependent oxidoreductase" evidence="5">
    <location>
        <begin position="7"/>
        <end position="363"/>
    </location>
</feature>
<dbReference type="Gene3D" id="3.30.9.10">
    <property type="entry name" value="D-Amino Acid Oxidase, subunit A, domain 2"/>
    <property type="match status" value="1"/>
</dbReference>
<proteinExistence type="predicted"/>
<organism evidence="6 7">
    <name type="scientific">Cryobacterium mannosilyticum</name>
    <dbReference type="NCBI Taxonomy" id="1259190"/>
    <lineage>
        <taxon>Bacteria</taxon>
        <taxon>Bacillati</taxon>
        <taxon>Actinomycetota</taxon>
        <taxon>Actinomycetes</taxon>
        <taxon>Micrococcales</taxon>
        <taxon>Microbacteriaceae</taxon>
        <taxon>Cryobacterium</taxon>
    </lineage>
</organism>
<keyword evidence="3" id="KW-0274">FAD</keyword>